<dbReference type="EMBL" id="JAPDGR010002099">
    <property type="protein sequence ID" value="KAJ2977668.1"/>
    <property type="molecule type" value="Genomic_DNA"/>
</dbReference>
<evidence type="ECO:0000313" key="2">
    <source>
        <dbReference type="Proteomes" id="UP001143856"/>
    </source>
</evidence>
<proteinExistence type="predicted"/>
<gene>
    <name evidence="1" type="ORF">NUW58_g7739</name>
</gene>
<comment type="caution">
    <text evidence="1">The sequence shown here is derived from an EMBL/GenBank/DDBJ whole genome shotgun (WGS) entry which is preliminary data.</text>
</comment>
<evidence type="ECO:0000313" key="1">
    <source>
        <dbReference type="EMBL" id="KAJ2977668.1"/>
    </source>
</evidence>
<reference evidence="1" key="1">
    <citation type="submission" date="2022-10" db="EMBL/GenBank/DDBJ databases">
        <title>Genome Sequence of Xylaria curta.</title>
        <authorList>
            <person name="Buettner E."/>
        </authorList>
    </citation>
    <scope>NUCLEOTIDE SEQUENCE</scope>
    <source>
        <strain evidence="1">Babe10</strain>
    </source>
</reference>
<name>A0ACC1NF60_9PEZI</name>
<keyword evidence="2" id="KW-1185">Reference proteome</keyword>
<accession>A0ACC1NF60</accession>
<dbReference type="Proteomes" id="UP001143856">
    <property type="component" value="Unassembled WGS sequence"/>
</dbReference>
<organism evidence="1 2">
    <name type="scientific">Xylaria curta</name>
    <dbReference type="NCBI Taxonomy" id="42375"/>
    <lineage>
        <taxon>Eukaryota</taxon>
        <taxon>Fungi</taxon>
        <taxon>Dikarya</taxon>
        <taxon>Ascomycota</taxon>
        <taxon>Pezizomycotina</taxon>
        <taxon>Sordariomycetes</taxon>
        <taxon>Xylariomycetidae</taxon>
        <taxon>Xylariales</taxon>
        <taxon>Xylariaceae</taxon>
        <taxon>Xylaria</taxon>
    </lineage>
</organism>
<protein>
    <submittedName>
        <fullName evidence="1">Uncharacterized protein</fullName>
    </submittedName>
</protein>
<sequence length="367" mass="40849">MQSEALGMCVWEGFTRIDLLAYMRSAKKPQSFLQTLGSVRGRRCHDERDKVYGMLGLASGEWEGFVEVDYSKETEEVYRDVATAAAQRTGRLDFLSFCYGARGEGVKVPSFVPDWTASIDGVGHAAYLSRTFSISNFNAAHGVKAEWRLIEPEVAVFKGVAFDRVTVIGETQKEDSITTAEILDSWLRVAKVGNVDFSSDEWDTRRVAEGSDELPDAEKRIWVFGQLMCGDVGCDWDEGNLFTRRADAIKDLPKYRKWHTWIAGGRTSEDFDADVGYFDNAHMATVRDRRFIVTEKGFLGFAPISVTEGDVVAILAGGSVPYVLRRQSGVDGASDGYTLVGDAYVQGVMDGELLTRYKMEFGQITLF</sequence>